<dbReference type="GO" id="GO:0005829">
    <property type="term" value="C:cytosol"/>
    <property type="evidence" value="ECO:0007669"/>
    <property type="project" value="TreeGrafter"/>
</dbReference>
<dbReference type="InterPro" id="IPR050807">
    <property type="entry name" value="TransReg_Diox_bact_type"/>
</dbReference>
<dbReference type="InterPro" id="IPR011990">
    <property type="entry name" value="TPR-like_helical_dom_sf"/>
</dbReference>
<keyword evidence="1" id="KW-0238">DNA-binding</keyword>
<reference evidence="3" key="2">
    <citation type="submission" date="2020-09" db="EMBL/GenBank/DDBJ databases">
        <authorList>
            <person name="Sun Q."/>
            <person name="Zhou Y."/>
        </authorList>
    </citation>
    <scope>NUCLEOTIDE SEQUENCE</scope>
    <source>
        <strain evidence="3">CGMCC 1.12408</strain>
    </source>
</reference>
<dbReference type="PANTHER" id="PTHR46797">
    <property type="entry name" value="HTH-TYPE TRANSCRIPTIONAL REGULATOR"/>
    <property type="match status" value="1"/>
</dbReference>
<gene>
    <name evidence="3" type="ORF">GCM10008025_21760</name>
</gene>
<dbReference type="SUPFAM" id="SSF47413">
    <property type="entry name" value="lambda repressor-like DNA-binding domains"/>
    <property type="match status" value="1"/>
</dbReference>
<dbReference type="PANTHER" id="PTHR46797:SF1">
    <property type="entry name" value="METHYLPHOSPHONATE SYNTHASE"/>
    <property type="match status" value="1"/>
</dbReference>
<dbReference type="AlphaFoldDB" id="A0A916W8Y3"/>
<dbReference type="InterPro" id="IPR001387">
    <property type="entry name" value="Cro/C1-type_HTH"/>
</dbReference>
<accession>A0A916W8Y3</accession>
<evidence type="ECO:0000256" key="1">
    <source>
        <dbReference type="ARBA" id="ARBA00023125"/>
    </source>
</evidence>
<dbReference type="GO" id="GO:0003700">
    <property type="term" value="F:DNA-binding transcription factor activity"/>
    <property type="evidence" value="ECO:0007669"/>
    <property type="project" value="TreeGrafter"/>
</dbReference>
<evidence type="ECO:0000259" key="2">
    <source>
        <dbReference type="PROSITE" id="PS50943"/>
    </source>
</evidence>
<dbReference type="SMART" id="SM00530">
    <property type="entry name" value="HTH_XRE"/>
    <property type="match status" value="1"/>
</dbReference>
<dbReference type="PROSITE" id="PS50943">
    <property type="entry name" value="HTH_CROC1"/>
    <property type="match status" value="1"/>
</dbReference>
<dbReference type="Gene3D" id="1.25.40.10">
    <property type="entry name" value="Tetratricopeptide repeat domain"/>
    <property type="match status" value="1"/>
</dbReference>
<dbReference type="GO" id="GO:0003677">
    <property type="term" value="F:DNA binding"/>
    <property type="evidence" value="ECO:0007669"/>
    <property type="project" value="UniProtKB-KW"/>
</dbReference>
<dbReference type="InterPro" id="IPR010982">
    <property type="entry name" value="Lambda_DNA-bd_dom_sf"/>
</dbReference>
<evidence type="ECO:0000313" key="3">
    <source>
        <dbReference type="EMBL" id="GGA77953.1"/>
    </source>
</evidence>
<evidence type="ECO:0000313" key="4">
    <source>
        <dbReference type="Proteomes" id="UP000613512"/>
    </source>
</evidence>
<dbReference type="Gene3D" id="1.10.260.40">
    <property type="entry name" value="lambda repressor-like DNA-binding domains"/>
    <property type="match status" value="1"/>
</dbReference>
<protein>
    <submittedName>
        <fullName evidence="3">Transcriptional regulator</fullName>
    </submittedName>
</protein>
<dbReference type="CDD" id="cd00093">
    <property type="entry name" value="HTH_XRE"/>
    <property type="match status" value="1"/>
</dbReference>
<sequence length="427" mass="49517">MSSVGERIKKLRKEKKLTLAQVAQDKMSAAMVSLIENGKSKPSAENLEHIAKVLDVEITDLLGGVSREELRSEITRIKEIISTRLDLDSLLDVIQQIQTLFPNLSHNVESARIYSMYAYCLHTLFLLYKEEFDKIQDNDRILHYNKALDIYEDLQMESKALGIKVSLAIIEHGKGNYHRTIEMVEESLQTVKSVDSFDTINSMINLKMLRIYSLAALGKVDEIYKLLDEVIAFSNKHMMLNEFYMIHNVGAMLYYQENDYEEARKYVDKINKFFEIIKNDNMLIDKEMTMIHYMEFFEDKPIKALEMIENFEKEIPSFKPYSEVLNKRIVDTLSDLKARCYTKINEPHKALPLFKDLMETYNGEIHPLDVGLRVVSKSYQALCSMQLGEKEKAIQLAKEGVSGLKEYPHSAYYHFAVNVLRDAQQMK</sequence>
<dbReference type="SUPFAM" id="SSF48452">
    <property type="entry name" value="TPR-like"/>
    <property type="match status" value="2"/>
</dbReference>
<keyword evidence="4" id="KW-1185">Reference proteome</keyword>
<dbReference type="RefSeq" id="WP_188384692.1">
    <property type="nucleotide sequence ID" value="NZ_BMEY01000010.1"/>
</dbReference>
<feature type="domain" description="HTH cro/C1-type" evidence="2">
    <location>
        <begin position="8"/>
        <end position="61"/>
    </location>
</feature>
<organism evidence="3 4">
    <name type="scientific">Ornithinibacillus halotolerans</name>
    <dbReference type="NCBI Taxonomy" id="1274357"/>
    <lineage>
        <taxon>Bacteria</taxon>
        <taxon>Bacillati</taxon>
        <taxon>Bacillota</taxon>
        <taxon>Bacilli</taxon>
        <taxon>Bacillales</taxon>
        <taxon>Bacillaceae</taxon>
        <taxon>Ornithinibacillus</taxon>
    </lineage>
</organism>
<reference evidence="3" key="1">
    <citation type="journal article" date="2014" name="Int. J. Syst. Evol. Microbiol.">
        <title>Complete genome sequence of Corynebacterium casei LMG S-19264T (=DSM 44701T), isolated from a smear-ripened cheese.</title>
        <authorList>
            <consortium name="US DOE Joint Genome Institute (JGI-PGF)"/>
            <person name="Walter F."/>
            <person name="Albersmeier A."/>
            <person name="Kalinowski J."/>
            <person name="Ruckert C."/>
        </authorList>
    </citation>
    <scope>NUCLEOTIDE SEQUENCE</scope>
    <source>
        <strain evidence="3">CGMCC 1.12408</strain>
    </source>
</reference>
<dbReference type="Proteomes" id="UP000613512">
    <property type="component" value="Unassembled WGS sequence"/>
</dbReference>
<proteinExistence type="predicted"/>
<comment type="caution">
    <text evidence="3">The sequence shown here is derived from an EMBL/GenBank/DDBJ whole genome shotgun (WGS) entry which is preliminary data.</text>
</comment>
<dbReference type="EMBL" id="BMEY01000010">
    <property type="protein sequence ID" value="GGA77953.1"/>
    <property type="molecule type" value="Genomic_DNA"/>
</dbReference>
<dbReference type="Pfam" id="PF01381">
    <property type="entry name" value="HTH_3"/>
    <property type="match status" value="1"/>
</dbReference>
<name>A0A916W8Y3_9BACI</name>